<dbReference type="InterPro" id="IPR036390">
    <property type="entry name" value="WH_DNA-bd_sf"/>
</dbReference>
<evidence type="ECO:0000259" key="3">
    <source>
        <dbReference type="Pfam" id="PF06430"/>
    </source>
</evidence>
<feature type="domain" description="Initiator Rep protein WH1" evidence="2">
    <location>
        <begin position="23"/>
        <end position="170"/>
    </location>
</feature>
<dbReference type="Proteomes" id="UP000198668">
    <property type="component" value="Unassembled WGS sequence"/>
</dbReference>
<dbReference type="AlphaFoldDB" id="A0A1I3E7J9"/>
<dbReference type="OrthoDB" id="9765378at2"/>
<dbReference type="InterPro" id="IPR036388">
    <property type="entry name" value="WH-like_DNA-bd_sf"/>
</dbReference>
<organism evidence="4 5">
    <name type="scientific">Pisciglobus halotolerans</name>
    <dbReference type="NCBI Taxonomy" id="745365"/>
    <lineage>
        <taxon>Bacteria</taxon>
        <taxon>Bacillati</taxon>
        <taxon>Bacillota</taxon>
        <taxon>Bacilli</taxon>
        <taxon>Lactobacillales</taxon>
        <taxon>Carnobacteriaceae</taxon>
    </lineage>
</organism>
<gene>
    <name evidence="4" type="ORF">SAMN04489868_1772</name>
</gene>
<dbReference type="GO" id="GO:0003887">
    <property type="term" value="F:DNA-directed DNA polymerase activity"/>
    <property type="evidence" value="ECO:0007669"/>
    <property type="project" value="InterPro"/>
</dbReference>
<proteinExistence type="inferred from homology"/>
<dbReference type="Pfam" id="PF21205">
    <property type="entry name" value="Rep3_C"/>
    <property type="match status" value="1"/>
</dbReference>
<accession>A0A1I3E7J9</accession>
<dbReference type="InterPro" id="IPR010931">
    <property type="entry name" value="L_lactis_RepB_C"/>
</dbReference>
<feature type="domain" description="Lactococcus lactis RepB C-terminal" evidence="3">
    <location>
        <begin position="266"/>
        <end position="384"/>
    </location>
</feature>
<evidence type="ECO:0000259" key="2">
    <source>
        <dbReference type="Pfam" id="PF01051"/>
    </source>
</evidence>
<dbReference type="Pfam" id="PF01051">
    <property type="entry name" value="Rep3_N"/>
    <property type="match status" value="1"/>
</dbReference>
<evidence type="ECO:0000256" key="1">
    <source>
        <dbReference type="ARBA" id="ARBA00038283"/>
    </source>
</evidence>
<dbReference type="EMBL" id="FOQE01000077">
    <property type="protein sequence ID" value="SFH94934.1"/>
    <property type="molecule type" value="Genomic_DNA"/>
</dbReference>
<evidence type="ECO:0000313" key="4">
    <source>
        <dbReference type="EMBL" id="SFH94934.1"/>
    </source>
</evidence>
<protein>
    <submittedName>
        <fullName evidence="4">Protein involved in initiation of plasmid replication</fullName>
    </submittedName>
</protein>
<dbReference type="SUPFAM" id="SSF46785">
    <property type="entry name" value="Winged helix' DNA-binding domain"/>
    <property type="match status" value="2"/>
</dbReference>
<evidence type="ECO:0000313" key="5">
    <source>
        <dbReference type="Proteomes" id="UP000198668"/>
    </source>
</evidence>
<dbReference type="GO" id="GO:0006270">
    <property type="term" value="P:DNA replication initiation"/>
    <property type="evidence" value="ECO:0007669"/>
    <property type="project" value="InterPro"/>
</dbReference>
<reference evidence="4 5" key="1">
    <citation type="submission" date="2016-10" db="EMBL/GenBank/DDBJ databases">
        <authorList>
            <person name="de Groot N.N."/>
        </authorList>
    </citation>
    <scope>NUCLEOTIDE SEQUENCE [LARGE SCALE GENOMIC DNA]</scope>
    <source>
        <strain evidence="4 5">DSM 27630</strain>
    </source>
</reference>
<name>A0A1I3E7J9_9LACT</name>
<sequence length="386" mass="45895">MRNFNTNIPQKVVQMEDLYQQKTVEHNDLITSVAKMDKIPLKFFELAVSCLDTENPPEDNTVHLSKKTLFSFFKATDKDRHARFKNALTTLHQQSIFEVRDENKKGKWNFKIISPISSSEWNDYNDTVAIKFTDDIMPYLIDLKRNFTQYLITDIIELNSKYSIILYKWFSMNFNQFETYKDSTNRTKKQLEQMKNPYIDIQELRRMTNTLNDYKRMFDFEKNVLKSSLEEINEYTHFIITYDKIKKGRSIVGIQFHIEKKKTKSLLPYKENDLDYQKDKAQQEQERQNLFNKAVQSKYTTLLGENFLIGFRDMQDVSRMADLQKQVYPLYDELKELRGLNGVKDHISYVATHKDGASTQLRNIVKYLKRSIEQYLQTVKIQDLDG</sequence>
<comment type="similarity">
    <text evidence="1">Belongs to the initiator RepB protein family.</text>
</comment>
<dbReference type="Pfam" id="PF06430">
    <property type="entry name" value="L_lactis_RepB_C"/>
    <property type="match status" value="1"/>
</dbReference>
<dbReference type="InterPro" id="IPR000525">
    <property type="entry name" value="Initiator_Rep_WH1"/>
</dbReference>
<keyword evidence="5" id="KW-1185">Reference proteome</keyword>
<dbReference type="Gene3D" id="1.10.10.10">
    <property type="entry name" value="Winged helix-like DNA-binding domain superfamily/Winged helix DNA-binding domain"/>
    <property type="match status" value="2"/>
</dbReference>